<dbReference type="Gene3D" id="3.40.50.300">
    <property type="entry name" value="P-loop containing nucleotide triphosphate hydrolases"/>
    <property type="match status" value="1"/>
</dbReference>
<dbReference type="PRINTS" id="PR00038">
    <property type="entry name" value="HTHLUXR"/>
</dbReference>
<gene>
    <name evidence="3" type="ORF">LJ757_05405</name>
</gene>
<proteinExistence type="predicted"/>
<dbReference type="InterPro" id="IPR027417">
    <property type="entry name" value="P-loop_NTPase"/>
</dbReference>
<sequence>MENHHSTGANALKAHPPTIGTPPARQAAPDALFLGRSGLVKAMAERLQPESAASGCLLIGEAGSGKSALMRHVLQVYGRGSYTVHIRGSAFARRTPFGALTFLLSDLEPEASSHPVLILRGLTELVRERAAGRTVILAVDNAEELDEFSAMVLSQMVVNRSAHMFAAFRDFSAAPSEFMGLWREGLLTRLDLEPMLPSECSHLLEAELRGPVSRAAAEDLTRVSGGNPSLLLAAAADYRDCGRLAFSGGVWVLSPNMECAFPRLYAAMGARLSAVTEGQRELLDVLALCGALPLLQVLERLDSTEVDALQEAGLLQLAHSGVPVLSLAEPAFGAILRTQLDTARRNDLLKRFPPDQDVAWPHLTAEWFISAGAKVSAPLALSAAQAANGSGNPAAAERFIAADPNHIYSPAAVLELTLSHLRRGDARAAADAVARHRACGGSTGSSLEDVRLLLAESSALCQTEGARSGENGERLRLLREQTHADGHAGLLDEAETMLASLKLQEMERGEAAQLERDLILARARCLSQHGQYRESVSLLTGIYARGDENGRGFRILVGSWLCTAWGMTDRQSDAQELAATLWHMLVDGSQPDLTRDEAAEARSRIIHMLLVTGAVSVAAEYLAADEDGGASYGGTLREASEGMLHAFAGRGAAATAKLLPAVRQLEASDPGGLLPVVSAAAAYAAALQGHRDRAEEHLRKADPGSAPKHADLQRTGTHFIVLARGVLGSADAAEQMAALADSDEARGAGAYALLGLVSAVRLGSTDTAQQLLDVASGLQGRFARFAEDYAKGSGGYDAQLLLLAADAAAAQGHELLAHETGERALEVASGAGDRATVRFIHRSRRLQSGEVEGEGEVEDCLRGLTTRERVIARHAAAGTTNKMIASELSISVRTVEGHLYQIYSKLHVGSRRELARLIASSKAASAQGEL</sequence>
<evidence type="ECO:0000256" key="1">
    <source>
        <dbReference type="SAM" id="MobiDB-lite"/>
    </source>
</evidence>
<dbReference type="InterPro" id="IPR000792">
    <property type="entry name" value="Tscrpt_reg_LuxR_C"/>
</dbReference>
<dbReference type="AlphaFoldDB" id="A0A9X1MBY3"/>
<dbReference type="InterPro" id="IPR041664">
    <property type="entry name" value="AAA_16"/>
</dbReference>
<evidence type="ECO:0000313" key="4">
    <source>
        <dbReference type="Proteomes" id="UP001139158"/>
    </source>
</evidence>
<dbReference type="Pfam" id="PF13191">
    <property type="entry name" value="AAA_16"/>
    <property type="match status" value="1"/>
</dbReference>
<dbReference type="InterPro" id="IPR036388">
    <property type="entry name" value="WH-like_DNA-bd_sf"/>
</dbReference>
<organism evidence="3 4">
    <name type="scientific">Arthrobacter caoxuetaonis</name>
    <dbReference type="NCBI Taxonomy" id="2886935"/>
    <lineage>
        <taxon>Bacteria</taxon>
        <taxon>Bacillati</taxon>
        <taxon>Actinomycetota</taxon>
        <taxon>Actinomycetes</taxon>
        <taxon>Micrococcales</taxon>
        <taxon>Micrococcaceae</taxon>
        <taxon>Arthrobacter</taxon>
    </lineage>
</organism>
<dbReference type="GO" id="GO:0003677">
    <property type="term" value="F:DNA binding"/>
    <property type="evidence" value="ECO:0007669"/>
    <property type="project" value="InterPro"/>
</dbReference>
<feature type="region of interest" description="Disordered" evidence="1">
    <location>
        <begin position="1"/>
        <end position="26"/>
    </location>
</feature>
<evidence type="ECO:0000259" key="2">
    <source>
        <dbReference type="PROSITE" id="PS50043"/>
    </source>
</evidence>
<evidence type="ECO:0000313" key="3">
    <source>
        <dbReference type="EMBL" id="MCC3297243.1"/>
    </source>
</evidence>
<dbReference type="CDD" id="cd06170">
    <property type="entry name" value="LuxR_C_like"/>
    <property type="match status" value="1"/>
</dbReference>
<dbReference type="Pfam" id="PF00196">
    <property type="entry name" value="GerE"/>
    <property type="match status" value="1"/>
</dbReference>
<keyword evidence="4" id="KW-1185">Reference proteome</keyword>
<reference evidence="3" key="1">
    <citation type="submission" date="2021-10" db="EMBL/GenBank/DDBJ databases">
        <title>Novel species in genus Arthrobacter.</title>
        <authorList>
            <person name="Liu Y."/>
        </authorList>
    </citation>
    <scope>NUCLEOTIDE SEQUENCE</scope>
    <source>
        <strain evidence="3">Zg-Y453</strain>
    </source>
</reference>
<dbReference type="SMART" id="SM00421">
    <property type="entry name" value="HTH_LUXR"/>
    <property type="match status" value="1"/>
</dbReference>
<dbReference type="InterPro" id="IPR016032">
    <property type="entry name" value="Sig_transdc_resp-reg_C-effctor"/>
</dbReference>
<name>A0A9X1MBY3_9MICC</name>
<dbReference type="EMBL" id="JAJFZV010000004">
    <property type="protein sequence ID" value="MCC3297243.1"/>
    <property type="molecule type" value="Genomic_DNA"/>
</dbReference>
<protein>
    <submittedName>
        <fullName evidence="3">LuxR family transcriptional regulator</fullName>
    </submittedName>
</protein>
<dbReference type="SUPFAM" id="SSF46894">
    <property type="entry name" value="C-terminal effector domain of the bipartite response regulators"/>
    <property type="match status" value="1"/>
</dbReference>
<dbReference type="GO" id="GO:0006355">
    <property type="term" value="P:regulation of DNA-templated transcription"/>
    <property type="evidence" value="ECO:0007669"/>
    <property type="project" value="InterPro"/>
</dbReference>
<comment type="caution">
    <text evidence="3">The sequence shown here is derived from an EMBL/GenBank/DDBJ whole genome shotgun (WGS) entry which is preliminary data.</text>
</comment>
<dbReference type="SUPFAM" id="SSF52540">
    <property type="entry name" value="P-loop containing nucleoside triphosphate hydrolases"/>
    <property type="match status" value="1"/>
</dbReference>
<dbReference type="RefSeq" id="WP_227895056.1">
    <property type="nucleotide sequence ID" value="NZ_CP099466.1"/>
</dbReference>
<feature type="domain" description="HTH luxR-type" evidence="2">
    <location>
        <begin position="857"/>
        <end position="922"/>
    </location>
</feature>
<accession>A0A9X1MBY3</accession>
<dbReference type="PROSITE" id="PS50043">
    <property type="entry name" value="HTH_LUXR_2"/>
    <property type="match status" value="1"/>
</dbReference>
<dbReference type="Proteomes" id="UP001139158">
    <property type="component" value="Unassembled WGS sequence"/>
</dbReference>
<dbReference type="Gene3D" id="1.10.10.10">
    <property type="entry name" value="Winged helix-like DNA-binding domain superfamily/Winged helix DNA-binding domain"/>
    <property type="match status" value="1"/>
</dbReference>